<dbReference type="GO" id="GO:0010436">
    <property type="term" value="F:carotenoid dioxygenase activity"/>
    <property type="evidence" value="ECO:0007669"/>
    <property type="project" value="TreeGrafter"/>
</dbReference>
<keyword evidence="3 6" id="KW-0560">Oxidoreductase</keyword>
<name>A0A2Z6LIS5_IPONI</name>
<feature type="binding site" evidence="5">
    <location>
        <position position="293"/>
    </location>
    <ligand>
        <name>Fe cation</name>
        <dbReference type="ChEBI" id="CHEBI:24875"/>
        <note>catalytic</note>
    </ligand>
</feature>
<evidence type="ECO:0000313" key="6">
    <source>
        <dbReference type="EMBL" id="FAA01248.1"/>
    </source>
</evidence>
<feature type="binding site" evidence="5">
    <location>
        <position position="180"/>
    </location>
    <ligand>
        <name>Fe cation</name>
        <dbReference type="ChEBI" id="CHEBI:24875"/>
        <note>catalytic</note>
    </ligand>
</feature>
<dbReference type="PANTHER" id="PTHR10543">
    <property type="entry name" value="BETA-CAROTENE DIOXYGENASE"/>
    <property type="match status" value="1"/>
</dbReference>
<dbReference type="EMBL" id="BR001465">
    <property type="protein sequence ID" value="FAA01248.1"/>
    <property type="molecule type" value="Genomic_DNA"/>
</dbReference>
<evidence type="ECO:0000256" key="2">
    <source>
        <dbReference type="ARBA" id="ARBA00022723"/>
    </source>
</evidence>
<protein>
    <submittedName>
        <fullName evidence="6">Carotenoid cleavage dioxygenase like a</fullName>
    </submittedName>
</protein>
<proteinExistence type="inferred from homology"/>
<keyword evidence="3 6" id="KW-0223">Dioxygenase</keyword>
<comment type="similarity">
    <text evidence="1">Belongs to the carotenoid oxygenase family.</text>
</comment>
<keyword evidence="2 5" id="KW-0479">Metal-binding</keyword>
<evidence type="ECO:0000256" key="1">
    <source>
        <dbReference type="ARBA" id="ARBA00006787"/>
    </source>
</evidence>
<organism evidence="6">
    <name type="scientific">Ipomoea nil</name>
    <name type="common">Japanese morning glory</name>
    <name type="synonym">Pharbitis nil</name>
    <dbReference type="NCBI Taxonomy" id="35883"/>
    <lineage>
        <taxon>Eukaryota</taxon>
        <taxon>Viridiplantae</taxon>
        <taxon>Streptophyta</taxon>
        <taxon>Embryophyta</taxon>
        <taxon>Tracheophyta</taxon>
        <taxon>Spermatophyta</taxon>
        <taxon>Magnoliopsida</taxon>
        <taxon>eudicotyledons</taxon>
        <taxon>Gunneridae</taxon>
        <taxon>Pentapetalae</taxon>
        <taxon>asterids</taxon>
        <taxon>lamiids</taxon>
        <taxon>Solanales</taxon>
        <taxon>Convolvulaceae</taxon>
        <taxon>Ipomoeeae</taxon>
        <taxon>Ipomoea</taxon>
    </lineage>
</organism>
<dbReference type="GO" id="GO:0016121">
    <property type="term" value="P:carotene catabolic process"/>
    <property type="evidence" value="ECO:0007669"/>
    <property type="project" value="TreeGrafter"/>
</dbReference>
<evidence type="ECO:0000256" key="3">
    <source>
        <dbReference type="ARBA" id="ARBA00022964"/>
    </source>
</evidence>
<accession>A0A2Z6LIS5</accession>
<feature type="binding site" evidence="5">
    <location>
        <position position="504"/>
    </location>
    <ligand>
        <name>Fe cation</name>
        <dbReference type="ChEBI" id="CHEBI:24875"/>
        <note>catalytic</note>
    </ligand>
</feature>
<evidence type="ECO:0000256" key="4">
    <source>
        <dbReference type="ARBA" id="ARBA00023004"/>
    </source>
</evidence>
<dbReference type="InterPro" id="IPR004294">
    <property type="entry name" value="Carotenoid_Oase"/>
</dbReference>
<gene>
    <name evidence="6" type="primary">CCDLa</name>
</gene>
<comment type="cofactor">
    <cofactor evidence="5">
        <name>Fe(2+)</name>
        <dbReference type="ChEBI" id="CHEBI:29033"/>
    </cofactor>
    <text evidence="5">Binds 1 Fe(2+) ion per subunit.</text>
</comment>
<dbReference type="GO" id="GO:0046872">
    <property type="term" value="F:metal ion binding"/>
    <property type="evidence" value="ECO:0007669"/>
    <property type="project" value="UniProtKB-KW"/>
</dbReference>
<dbReference type="PANTHER" id="PTHR10543:SF142">
    <property type="entry name" value="OS06G0162550 PROTEIN"/>
    <property type="match status" value="1"/>
</dbReference>
<sequence>MANFAPVEEREEAIVLYNIHGIIPHDFPEGVYLRNGANPIFGGLKIAESIFGKSSQLWVEGEGMIHAMYFKKGSNGHWNISYNNKLVQTGTFQVEKDRKRPAFLPTVEGDPLAVLSAILLNSWRFGKMTKEYANTSCLIHSGRVYAITENHLPFEIDISTLQTLGSWDVNGGWTRPFTSHAKKAPHSGELVTMGFDPQKPFFEVGIISADGQKVAHKADLKFNRCTFCHEIGVTLRYNVILDFPIMLDARVLIKGKSFIKYDSKEFARIGVMPRHGDADSVTWFEVEPCVVFHILNCYEEDNEVVVIACRAPGSILSGPDHDFWETKNEWFSKGFKHFVQGSDESSADGLFFTRVHEWRLNIKSGQVKSRFLTGSQFSMDFPFINEHFTGLKNQFGYAQIVDSNASSVAGLAKYGGIAKLYLEEGEAEELIKVEYHMLPRNTFCTGAVFVAKTCGNEEDDGWIITFVHNENTNKSQVYMIDAKHFSNEPTATITLPRRVPYGFHGAFIT</sequence>
<dbReference type="GO" id="GO:0009570">
    <property type="term" value="C:chloroplast stroma"/>
    <property type="evidence" value="ECO:0007669"/>
    <property type="project" value="TreeGrafter"/>
</dbReference>
<dbReference type="AlphaFoldDB" id="A0A2Z6LIS5"/>
<feature type="binding site" evidence="5">
    <location>
        <position position="229"/>
    </location>
    <ligand>
        <name>Fe cation</name>
        <dbReference type="ChEBI" id="CHEBI:24875"/>
        <note>catalytic</note>
    </ligand>
</feature>
<reference evidence="6" key="1">
    <citation type="journal article" date="2018" name="Transgenic Res.">
        <title>Alteration of flower colour in Ipomoea nil through CRISPR/Cas9-mediated mutagenesis of carotenoid cleavage dioxygenase 4.</title>
        <authorList>
            <person name="Watanabe K."/>
            <person name="Oda-Yamamizo C."/>
            <person name="Sage-Ono K."/>
            <person name="Ohmiya A."/>
            <person name="Ono M."/>
        </authorList>
    </citation>
    <scope>NUCLEOTIDE SEQUENCE</scope>
</reference>
<keyword evidence="4 5" id="KW-0408">Iron</keyword>
<evidence type="ECO:0000256" key="5">
    <source>
        <dbReference type="PIRSR" id="PIRSR604294-1"/>
    </source>
</evidence>
<dbReference type="Pfam" id="PF03055">
    <property type="entry name" value="RPE65"/>
    <property type="match status" value="1"/>
</dbReference>